<keyword evidence="1" id="KW-0472">Membrane</keyword>
<proteinExistence type="predicted"/>
<evidence type="ECO:0000256" key="1">
    <source>
        <dbReference type="SAM" id="Phobius"/>
    </source>
</evidence>
<sequence length="163" mass="18109">MFSKVEQPTLSKFVIGKGDVHGGGDSVWGKQNIFLPGHLHSYSSEISAPVDIPYSLSMLLEIAADMNKSVVLGVAGASYRDMLMSWACRLRHLRVNNFIVCALDHETYEFSVLLLIYSIISFISLFSIIQLFILQIAGHLKLSILILGFASFQRSVVSKQCQL</sequence>
<dbReference type="InterPro" id="IPR044575">
    <property type="entry name" value="RAY1-like"/>
</dbReference>
<reference evidence="2" key="2">
    <citation type="journal article" date="2015" name="Data Brief">
        <title>Shoot transcriptome of the giant reed, Arundo donax.</title>
        <authorList>
            <person name="Barrero R.A."/>
            <person name="Guerrero F.D."/>
            <person name="Moolhuijzen P."/>
            <person name="Goolsby J.A."/>
            <person name="Tidwell J."/>
            <person name="Bellgard S.E."/>
            <person name="Bellgard M.I."/>
        </authorList>
    </citation>
    <scope>NUCLEOTIDE SEQUENCE</scope>
    <source>
        <tissue evidence="2">Shoot tissue taken approximately 20 cm above the soil surface</tissue>
    </source>
</reference>
<reference evidence="2" key="1">
    <citation type="submission" date="2014-09" db="EMBL/GenBank/DDBJ databases">
        <authorList>
            <person name="Magalhaes I.L.F."/>
            <person name="Oliveira U."/>
            <person name="Santos F.R."/>
            <person name="Vidigal T.H.D.A."/>
            <person name="Brescovit A.D."/>
            <person name="Santos A.J."/>
        </authorList>
    </citation>
    <scope>NUCLEOTIDE SEQUENCE</scope>
    <source>
        <tissue evidence="2">Shoot tissue taken approximately 20 cm above the soil surface</tissue>
    </source>
</reference>
<evidence type="ECO:0000313" key="2">
    <source>
        <dbReference type="EMBL" id="JAD68629.1"/>
    </source>
</evidence>
<dbReference type="PANTHER" id="PTHR47483">
    <property type="entry name" value="BETA-ARABINOFURANOSYLTRANSFERASE RAY1"/>
    <property type="match status" value="1"/>
</dbReference>
<dbReference type="GO" id="GO:0016757">
    <property type="term" value="F:glycosyltransferase activity"/>
    <property type="evidence" value="ECO:0007669"/>
    <property type="project" value="InterPro"/>
</dbReference>
<dbReference type="PANTHER" id="PTHR47483:SF1">
    <property type="entry name" value="BETA-ARABINOFURANOSYLTRANSFERASE RAY1"/>
    <property type="match status" value="1"/>
</dbReference>
<keyword evidence="1" id="KW-1133">Transmembrane helix</keyword>
<keyword evidence="1" id="KW-0812">Transmembrane</keyword>
<feature type="transmembrane region" description="Helical" evidence="1">
    <location>
        <begin position="112"/>
        <end position="134"/>
    </location>
</feature>
<accession>A0A0A9BX95</accession>
<organism evidence="2">
    <name type="scientific">Arundo donax</name>
    <name type="common">Giant reed</name>
    <name type="synonym">Donax arundinaceus</name>
    <dbReference type="NCBI Taxonomy" id="35708"/>
    <lineage>
        <taxon>Eukaryota</taxon>
        <taxon>Viridiplantae</taxon>
        <taxon>Streptophyta</taxon>
        <taxon>Embryophyta</taxon>
        <taxon>Tracheophyta</taxon>
        <taxon>Spermatophyta</taxon>
        <taxon>Magnoliopsida</taxon>
        <taxon>Liliopsida</taxon>
        <taxon>Poales</taxon>
        <taxon>Poaceae</taxon>
        <taxon>PACMAD clade</taxon>
        <taxon>Arundinoideae</taxon>
        <taxon>Arundineae</taxon>
        <taxon>Arundo</taxon>
    </lineage>
</organism>
<name>A0A0A9BX95_ARUDO</name>
<dbReference type="AlphaFoldDB" id="A0A0A9BX95"/>
<dbReference type="EMBL" id="GBRH01229266">
    <property type="protein sequence ID" value="JAD68629.1"/>
    <property type="molecule type" value="Transcribed_RNA"/>
</dbReference>
<protein>
    <submittedName>
        <fullName evidence="2">Uncharacterized protein</fullName>
    </submittedName>
</protein>